<name>A0ABY8HS90_ENSAD</name>
<geneLocation type="plasmid" evidence="5 6">
    <name>unnamedB</name>
</geneLocation>
<dbReference type="CDD" id="cd00156">
    <property type="entry name" value="REC"/>
    <property type="match status" value="1"/>
</dbReference>
<evidence type="ECO:0000259" key="4">
    <source>
        <dbReference type="PROSITE" id="PS50110"/>
    </source>
</evidence>
<evidence type="ECO:0000256" key="1">
    <source>
        <dbReference type="ARBA" id="ARBA00022553"/>
    </source>
</evidence>
<feature type="domain" description="Response regulatory" evidence="4">
    <location>
        <begin position="5"/>
        <end position="116"/>
    </location>
</feature>
<dbReference type="SUPFAM" id="SSF52172">
    <property type="entry name" value="CheY-like"/>
    <property type="match status" value="1"/>
</dbReference>
<feature type="modified residue" description="4-aspartylphosphate" evidence="3">
    <location>
        <position position="54"/>
    </location>
</feature>
<keyword evidence="1 3" id="KW-0597">Phosphoprotein</keyword>
<sequence>MYQRTVLVVDDEPLIRMTLGDFLADEGFAVLEASNVLEAVAVLGRHRIDALITDVDMPGALNGFDLVKLVHSYTAGVAVIVTSGGHTAAEIDGHRASFLAKPYRMDAILEELEKRMPPFLHSATAVSG</sequence>
<dbReference type="RefSeq" id="WP_051659641.1">
    <property type="nucleotide sequence ID" value="NZ_CP015882.1"/>
</dbReference>
<dbReference type="Gene3D" id="3.40.50.2300">
    <property type="match status" value="1"/>
</dbReference>
<evidence type="ECO:0000313" key="6">
    <source>
        <dbReference type="Proteomes" id="UP001214094"/>
    </source>
</evidence>
<keyword evidence="5" id="KW-0614">Plasmid</keyword>
<accession>A0ABY8HS90</accession>
<dbReference type="Proteomes" id="UP001214094">
    <property type="component" value="Plasmid unnamedB"/>
</dbReference>
<dbReference type="SMART" id="SM00448">
    <property type="entry name" value="REC"/>
    <property type="match status" value="1"/>
</dbReference>
<evidence type="ECO:0000256" key="2">
    <source>
        <dbReference type="ARBA" id="ARBA00023012"/>
    </source>
</evidence>
<evidence type="ECO:0000256" key="3">
    <source>
        <dbReference type="PROSITE-ProRule" id="PRU00169"/>
    </source>
</evidence>
<dbReference type="Pfam" id="PF00072">
    <property type="entry name" value="Response_reg"/>
    <property type="match status" value="1"/>
</dbReference>
<dbReference type="InterPro" id="IPR001789">
    <property type="entry name" value="Sig_transdc_resp-reg_receiver"/>
</dbReference>
<keyword evidence="2" id="KW-0902">Two-component regulatory system</keyword>
<gene>
    <name evidence="5" type="ORF">P4B07_28165</name>
</gene>
<dbReference type="PANTHER" id="PTHR44591:SF14">
    <property type="entry name" value="PROTEIN PILG"/>
    <property type="match status" value="1"/>
</dbReference>
<dbReference type="InterPro" id="IPR011006">
    <property type="entry name" value="CheY-like_superfamily"/>
</dbReference>
<reference evidence="5 6" key="1">
    <citation type="submission" date="2023-03" db="EMBL/GenBank/DDBJ databases">
        <title>Comparative genome and transcriptome analysis combination mining strategies for increasing vitamin B12 production of Ensifer adhaerens strain.</title>
        <authorList>
            <person name="Yongheng L."/>
        </authorList>
    </citation>
    <scope>NUCLEOTIDE SEQUENCE [LARGE SCALE GENOMIC DNA]</scope>
    <source>
        <strain evidence="5 6">Casida A-T305</strain>
        <plasmid evidence="5 6">unnamedB</plasmid>
    </source>
</reference>
<keyword evidence="6" id="KW-1185">Reference proteome</keyword>
<protein>
    <submittedName>
        <fullName evidence="5">Response regulator</fullName>
    </submittedName>
</protein>
<dbReference type="GeneID" id="29522534"/>
<dbReference type="InterPro" id="IPR050595">
    <property type="entry name" value="Bact_response_regulator"/>
</dbReference>
<dbReference type="PROSITE" id="PS50110">
    <property type="entry name" value="RESPONSE_REGULATORY"/>
    <property type="match status" value="1"/>
</dbReference>
<proteinExistence type="predicted"/>
<dbReference type="EMBL" id="CP121310">
    <property type="protein sequence ID" value="WFP94968.1"/>
    <property type="molecule type" value="Genomic_DNA"/>
</dbReference>
<organism evidence="5 6">
    <name type="scientific">Ensifer adhaerens</name>
    <name type="common">Sinorhizobium morelense</name>
    <dbReference type="NCBI Taxonomy" id="106592"/>
    <lineage>
        <taxon>Bacteria</taxon>
        <taxon>Pseudomonadati</taxon>
        <taxon>Pseudomonadota</taxon>
        <taxon>Alphaproteobacteria</taxon>
        <taxon>Hyphomicrobiales</taxon>
        <taxon>Rhizobiaceae</taxon>
        <taxon>Sinorhizobium/Ensifer group</taxon>
        <taxon>Ensifer</taxon>
    </lineage>
</organism>
<evidence type="ECO:0000313" key="5">
    <source>
        <dbReference type="EMBL" id="WFP94968.1"/>
    </source>
</evidence>
<dbReference type="PANTHER" id="PTHR44591">
    <property type="entry name" value="STRESS RESPONSE REGULATOR PROTEIN 1"/>
    <property type="match status" value="1"/>
</dbReference>